<proteinExistence type="predicted"/>
<evidence type="ECO:0000313" key="1">
    <source>
        <dbReference type="EMBL" id="KKZ62284.1"/>
    </source>
</evidence>
<dbReference type="EMBL" id="LCZI01001147">
    <property type="protein sequence ID" value="KKZ62284.1"/>
    <property type="molecule type" value="Genomic_DNA"/>
</dbReference>
<gene>
    <name evidence="1" type="ORF">EMCG_00453</name>
</gene>
<dbReference type="VEuPathDB" id="FungiDB:EMCG_00453"/>
<sequence length="158" mass="18843">MELFYGPLQYVLHAGVIVDHHRRILGYRFLQDRSHHWSWMLRDRSSPHDPRQAEDRRNHFLKSELMAVTAMMYRQMNAMVWIPKEDNYRARMRYKHGLLTLYALGHGCELYSRESTCGVRNLQSIRKAPEAESHLHSRYRDLRQEYCLQSSPVDPLSA</sequence>
<comment type="caution">
    <text evidence="1">The sequence shown here is derived from an EMBL/GenBank/DDBJ whole genome shotgun (WGS) entry which is preliminary data.</text>
</comment>
<protein>
    <submittedName>
        <fullName evidence="1">Uncharacterized protein</fullName>
    </submittedName>
</protein>
<evidence type="ECO:0000313" key="2">
    <source>
        <dbReference type="Proteomes" id="UP000034164"/>
    </source>
</evidence>
<accession>A0A0G2J0F3</accession>
<organism evidence="1 2">
    <name type="scientific">[Emmonsia] crescens</name>
    <dbReference type="NCBI Taxonomy" id="73230"/>
    <lineage>
        <taxon>Eukaryota</taxon>
        <taxon>Fungi</taxon>
        <taxon>Dikarya</taxon>
        <taxon>Ascomycota</taxon>
        <taxon>Pezizomycotina</taxon>
        <taxon>Eurotiomycetes</taxon>
        <taxon>Eurotiomycetidae</taxon>
        <taxon>Onygenales</taxon>
        <taxon>Ajellomycetaceae</taxon>
        <taxon>Emergomyces</taxon>
    </lineage>
</organism>
<dbReference type="Proteomes" id="UP000034164">
    <property type="component" value="Unassembled WGS sequence"/>
</dbReference>
<dbReference type="AlphaFoldDB" id="A0A0G2J0F3"/>
<reference evidence="2" key="1">
    <citation type="journal article" date="2015" name="PLoS Genet.">
        <title>The dynamic genome and transcriptome of the human fungal pathogen Blastomyces and close relative Emmonsia.</title>
        <authorList>
            <person name="Munoz J.F."/>
            <person name="Gauthier G.M."/>
            <person name="Desjardins C.A."/>
            <person name="Gallo J.E."/>
            <person name="Holder J."/>
            <person name="Sullivan T.D."/>
            <person name="Marty A.J."/>
            <person name="Carmen J.C."/>
            <person name="Chen Z."/>
            <person name="Ding L."/>
            <person name="Gujja S."/>
            <person name="Magrini V."/>
            <person name="Misas E."/>
            <person name="Mitreva M."/>
            <person name="Priest M."/>
            <person name="Saif S."/>
            <person name="Whiston E.A."/>
            <person name="Young S."/>
            <person name="Zeng Q."/>
            <person name="Goldman W.E."/>
            <person name="Mardis E.R."/>
            <person name="Taylor J.W."/>
            <person name="McEwen J.G."/>
            <person name="Clay O.K."/>
            <person name="Klein B.S."/>
            <person name="Cuomo C.A."/>
        </authorList>
    </citation>
    <scope>NUCLEOTIDE SEQUENCE [LARGE SCALE GENOMIC DNA]</scope>
    <source>
        <strain evidence="2">UAMH 3008</strain>
    </source>
</reference>
<name>A0A0G2J0F3_9EURO</name>
<dbReference type="OrthoDB" id="4175439at2759"/>